<dbReference type="GeneTree" id="ENSGT00940000156009"/>
<dbReference type="PANTHER" id="PTHR11475:SF63">
    <property type="entry name" value="EOSINOPHIL PEROXIDASE"/>
    <property type="match status" value="1"/>
</dbReference>
<accession>H3BBW0</accession>
<evidence type="ECO:0000256" key="2">
    <source>
        <dbReference type="PIRSR" id="PIRSR619791-2"/>
    </source>
</evidence>
<keyword evidence="6" id="KW-1185">Reference proteome</keyword>
<dbReference type="Ensembl" id="ENSLACT00000019516.1">
    <property type="protein sequence ID" value="ENSLACP00000019381.1"/>
    <property type="gene ID" value="ENSLACG00000017046.1"/>
</dbReference>
<protein>
    <submittedName>
        <fullName evidence="5">Myeloid-specific peroxidase</fullName>
    </submittedName>
</protein>
<dbReference type="InterPro" id="IPR035976">
    <property type="entry name" value="Sushi/SCR/CCP_sf"/>
</dbReference>
<feature type="domain" description="Sushi" evidence="4">
    <location>
        <begin position="690"/>
        <end position="742"/>
    </location>
</feature>
<dbReference type="InterPro" id="IPR010255">
    <property type="entry name" value="Haem_peroxidase_sf"/>
</dbReference>
<dbReference type="EMBL" id="AFYH01038778">
    <property type="status" value="NOT_ANNOTATED_CDS"/>
    <property type="molecule type" value="Genomic_DNA"/>
</dbReference>
<dbReference type="InterPro" id="IPR037120">
    <property type="entry name" value="Haem_peroxidase_sf_animal"/>
</dbReference>
<dbReference type="OMA" id="NSCMPFI"/>
<keyword evidence="2" id="KW-0408">Iron</keyword>
<evidence type="ECO:0000259" key="4">
    <source>
        <dbReference type="PROSITE" id="PS50923"/>
    </source>
</evidence>
<dbReference type="PANTHER" id="PTHR11475">
    <property type="entry name" value="OXIDASE/PEROXIDASE"/>
    <property type="match status" value="1"/>
</dbReference>
<dbReference type="GO" id="GO:0020037">
    <property type="term" value="F:heme binding"/>
    <property type="evidence" value="ECO:0007669"/>
    <property type="project" value="InterPro"/>
</dbReference>
<name>H3BBW0_LATCH</name>
<organism evidence="5 6">
    <name type="scientific">Latimeria chalumnae</name>
    <name type="common">Coelacanth</name>
    <dbReference type="NCBI Taxonomy" id="7897"/>
    <lineage>
        <taxon>Eukaryota</taxon>
        <taxon>Metazoa</taxon>
        <taxon>Chordata</taxon>
        <taxon>Craniata</taxon>
        <taxon>Vertebrata</taxon>
        <taxon>Euteleostomi</taxon>
        <taxon>Coelacanthiformes</taxon>
        <taxon>Coelacanthidae</taxon>
        <taxon>Latimeria</taxon>
    </lineage>
</organism>
<dbReference type="EMBL" id="AFYH01038777">
    <property type="status" value="NOT_ANNOTATED_CDS"/>
    <property type="molecule type" value="Genomic_DNA"/>
</dbReference>
<dbReference type="AlphaFoldDB" id="H3BBW0"/>
<evidence type="ECO:0000256" key="3">
    <source>
        <dbReference type="PROSITE-ProRule" id="PRU00302"/>
    </source>
</evidence>
<dbReference type="SUPFAM" id="SSF48113">
    <property type="entry name" value="Heme-dependent peroxidases"/>
    <property type="match status" value="1"/>
</dbReference>
<dbReference type="PROSITE" id="PS50923">
    <property type="entry name" value="SUSHI"/>
    <property type="match status" value="1"/>
</dbReference>
<evidence type="ECO:0000313" key="5">
    <source>
        <dbReference type="Ensembl" id="ENSLACP00000019381.1"/>
    </source>
</evidence>
<keyword evidence="3" id="KW-0768">Sushi</keyword>
<dbReference type="InParanoid" id="H3BBW0"/>
<reference evidence="5" key="2">
    <citation type="submission" date="2025-08" db="UniProtKB">
        <authorList>
            <consortium name="Ensembl"/>
        </authorList>
    </citation>
    <scope>IDENTIFICATION</scope>
</reference>
<dbReference type="PROSITE" id="PS50292">
    <property type="entry name" value="PEROXIDASE_3"/>
    <property type="match status" value="1"/>
</dbReference>
<gene>
    <name evidence="5" type="primary">LOC102347787</name>
</gene>
<dbReference type="Gene3D" id="2.10.70.10">
    <property type="entry name" value="Complement Module, domain 1"/>
    <property type="match status" value="1"/>
</dbReference>
<reference evidence="5" key="3">
    <citation type="submission" date="2025-09" db="UniProtKB">
        <authorList>
            <consortium name="Ensembl"/>
        </authorList>
    </citation>
    <scope>IDENTIFICATION</scope>
</reference>
<dbReference type="eggNOG" id="KOG2408">
    <property type="taxonomic scope" value="Eukaryota"/>
</dbReference>
<feature type="binding site" description="axial binding residue" evidence="2">
    <location>
        <position position="444"/>
    </location>
    <ligand>
        <name>heme b</name>
        <dbReference type="ChEBI" id="CHEBI:60344"/>
    </ligand>
    <ligandPart>
        <name>Fe</name>
        <dbReference type="ChEBI" id="CHEBI:18248"/>
    </ligandPart>
</feature>
<dbReference type="GO" id="GO:0046872">
    <property type="term" value="F:metal ion binding"/>
    <property type="evidence" value="ECO:0007669"/>
    <property type="project" value="UniProtKB-KW"/>
</dbReference>
<keyword evidence="2" id="KW-0349">Heme</keyword>
<reference evidence="6" key="1">
    <citation type="submission" date="2011-08" db="EMBL/GenBank/DDBJ databases">
        <title>The draft genome of Latimeria chalumnae.</title>
        <authorList>
            <person name="Di Palma F."/>
            <person name="Alfoldi J."/>
            <person name="Johnson J."/>
            <person name="Berlin A."/>
            <person name="Gnerre S."/>
            <person name="Jaffe D."/>
            <person name="MacCallum I."/>
            <person name="Young S."/>
            <person name="Walker B.J."/>
            <person name="Lander E."/>
            <person name="Lindblad-Toh K."/>
        </authorList>
    </citation>
    <scope>NUCLEOTIDE SEQUENCE [LARGE SCALE GENOMIC DNA]</scope>
    <source>
        <strain evidence="6">Wild caught</strain>
    </source>
</reference>
<dbReference type="FunCoup" id="H3BBW0">
    <property type="interactions" value="56"/>
</dbReference>
<dbReference type="CDD" id="cd00033">
    <property type="entry name" value="CCP"/>
    <property type="match status" value="1"/>
</dbReference>
<dbReference type="PRINTS" id="PR00457">
    <property type="entry name" value="ANPEROXIDASE"/>
</dbReference>
<evidence type="ECO:0000256" key="1">
    <source>
        <dbReference type="ARBA" id="ARBA00023157"/>
    </source>
</evidence>
<sequence length="742" mass="83874">MHFSQKDKITKRSVSPSDLLAFFKQPVAETRRAVRAAEYMDMTLNLIFSKVHRIHKRSFNATDLLSPSDLEVIARITGCAAQTLPTKCSNDCWADRYRKITGVCNNKKHPRFGTSNTPFARWLPAAYEDGYTLPRGWTKGKLYSGFELPLVREVSNKILHTANRDVSSDLQTTHIFVEWGQFLTHDLDLAPQSASIRTFNDGIDCETSCETKSPCFPIKIPPNDNRIKDTSSCLPFFRSSPVCGSGELGYMFGDINTRHQINGITSFVDGNMVYGSTNSLAKRLWNCSSELGLLAVNQKYNDDGLAFLPFASSQPTANPCAVNRNNSLNLTDGGIPCFLAAKGDVRSNEHLGLQTMHTLFLREHNRLVMELVKLNPHWSGEKLYQEARKIIAAIIQITSYRDYIPRVIGPDATKKYLSEYKGYNEQVDPRVSNVFGTAAFRFGHVTIQPILYRLNESYQEHPKYPSMLLHKSFFSPWRIIEEGGIAPIVRGLLARPAKLQTQDHMMPAELQDRLFELTSHIALDLSSLNLQRGRDHGLPGYNAWRRFCNLSEPRNVDELANVLKNRDLAQKLIDLYGTPNNIDVWIGGLSEPFVTNGRVGPLFACLIGYQFQKLRDGDRYWWEKEGEFTKSQHDALQQTSLSRIICDNTWIDTVPRETFTYRPYPQGFVLCDQIPVVGLQAWKEEIPLDTFCGSIPVVTNGKFSICCSSVRYTCRPGYQLVGKNTLTCLSDGTWDAEPPTCE</sequence>
<dbReference type="Pfam" id="PF03098">
    <property type="entry name" value="An_peroxidase"/>
    <property type="match status" value="1"/>
</dbReference>
<dbReference type="Gene3D" id="1.10.640.10">
    <property type="entry name" value="Haem peroxidase domain superfamily, animal type"/>
    <property type="match status" value="1"/>
</dbReference>
<dbReference type="STRING" id="7897.ENSLACP00000019381"/>
<evidence type="ECO:0000313" key="6">
    <source>
        <dbReference type="Proteomes" id="UP000008672"/>
    </source>
</evidence>
<keyword evidence="2" id="KW-0479">Metal-binding</keyword>
<dbReference type="HOGENOM" id="CLU_006087_1_0_1"/>
<feature type="disulfide bond" evidence="3">
    <location>
        <begin position="714"/>
        <end position="741"/>
    </location>
</feature>
<dbReference type="InterPro" id="IPR019791">
    <property type="entry name" value="Haem_peroxidase_animal"/>
</dbReference>
<comment type="caution">
    <text evidence="3">Lacks conserved residue(s) required for the propagation of feature annotation.</text>
</comment>
<dbReference type="Pfam" id="PF00084">
    <property type="entry name" value="Sushi"/>
    <property type="match status" value="1"/>
</dbReference>
<dbReference type="InterPro" id="IPR000436">
    <property type="entry name" value="Sushi_SCR_CCP_dom"/>
</dbReference>
<dbReference type="SMART" id="SM00032">
    <property type="entry name" value="CCP"/>
    <property type="match status" value="1"/>
</dbReference>
<keyword evidence="1 3" id="KW-1015">Disulfide bond</keyword>
<dbReference type="Proteomes" id="UP000008672">
    <property type="component" value="Unassembled WGS sequence"/>
</dbReference>
<dbReference type="GO" id="GO:0006979">
    <property type="term" value="P:response to oxidative stress"/>
    <property type="evidence" value="ECO:0007669"/>
    <property type="project" value="InterPro"/>
</dbReference>
<dbReference type="SUPFAM" id="SSF57535">
    <property type="entry name" value="Complement control module/SCR domain"/>
    <property type="match status" value="1"/>
</dbReference>
<dbReference type="GO" id="GO:0004601">
    <property type="term" value="F:peroxidase activity"/>
    <property type="evidence" value="ECO:0007669"/>
    <property type="project" value="InterPro"/>
</dbReference>
<dbReference type="GO" id="GO:0005615">
    <property type="term" value="C:extracellular space"/>
    <property type="evidence" value="ECO:0007669"/>
    <property type="project" value="TreeGrafter"/>
</dbReference>
<proteinExistence type="predicted"/>